<accession>A0ABN8Q3M0</accession>
<keyword evidence="9" id="KW-0833">Ubl conjugation pathway</keyword>
<dbReference type="PANTHER" id="PTHR15660">
    <property type="entry name" value="BRISC AND BRCA1-A COMPLEX MEMBER 1"/>
    <property type="match status" value="1"/>
</dbReference>
<protein>
    <recommendedName>
        <fullName evidence="4">BRISC and BRCA1-A complex member 1</fullName>
    </recommendedName>
    <alternativeName>
        <fullName evidence="14">Mediator of RAP80 interactions and targeting subunit of 40 kDa</fullName>
    </alternativeName>
    <alternativeName>
        <fullName evidence="15">New component of the BRCA1-A complex</fullName>
    </alternativeName>
</protein>
<evidence type="ECO:0000256" key="15">
    <source>
        <dbReference type="ARBA" id="ARBA00031038"/>
    </source>
</evidence>
<evidence type="ECO:0000256" key="5">
    <source>
        <dbReference type="ARBA" id="ARBA00022490"/>
    </source>
</evidence>
<keyword evidence="12" id="KW-0539">Nucleus</keyword>
<dbReference type="SUPFAM" id="SSF53300">
    <property type="entry name" value="vWA-like"/>
    <property type="match status" value="1"/>
</dbReference>
<evidence type="ECO:0000256" key="16">
    <source>
        <dbReference type="SAM" id="MobiDB-lite"/>
    </source>
</evidence>
<evidence type="ECO:0000256" key="4">
    <source>
        <dbReference type="ARBA" id="ARBA00019437"/>
    </source>
</evidence>
<evidence type="ECO:0000256" key="13">
    <source>
        <dbReference type="ARBA" id="ARBA00023306"/>
    </source>
</evidence>
<dbReference type="PANTHER" id="PTHR15660:SF1">
    <property type="entry name" value="BRISC AND BRCA1-A COMPLEX MEMBER 1"/>
    <property type="match status" value="1"/>
</dbReference>
<evidence type="ECO:0000256" key="1">
    <source>
        <dbReference type="ARBA" id="ARBA00004123"/>
    </source>
</evidence>
<keyword evidence="8" id="KW-0498">Mitosis</keyword>
<dbReference type="InterPro" id="IPR036465">
    <property type="entry name" value="vWFA_dom_sf"/>
</dbReference>
<evidence type="ECO:0000256" key="8">
    <source>
        <dbReference type="ARBA" id="ARBA00022776"/>
    </source>
</evidence>
<evidence type="ECO:0000313" key="17">
    <source>
        <dbReference type="EMBL" id="CAH3154292.1"/>
    </source>
</evidence>
<dbReference type="CDD" id="cd21502">
    <property type="entry name" value="vWA_BABAM1"/>
    <property type="match status" value="1"/>
</dbReference>
<feature type="region of interest" description="Disordered" evidence="16">
    <location>
        <begin position="1"/>
        <end position="76"/>
    </location>
</feature>
<evidence type="ECO:0000256" key="3">
    <source>
        <dbReference type="ARBA" id="ARBA00010809"/>
    </source>
</evidence>
<feature type="compositionally biased region" description="Basic and acidic residues" evidence="16">
    <location>
        <begin position="20"/>
        <end position="36"/>
    </location>
</feature>
<keyword evidence="10" id="KW-0156">Chromatin regulator</keyword>
<keyword evidence="7" id="KW-0227">DNA damage</keyword>
<keyword evidence="18" id="KW-1185">Reference proteome</keyword>
<keyword evidence="11" id="KW-0234">DNA repair</keyword>
<dbReference type="Proteomes" id="UP001159427">
    <property type="component" value="Unassembled WGS sequence"/>
</dbReference>
<keyword evidence="6" id="KW-0132">Cell division</keyword>
<dbReference type="InterPro" id="IPR026126">
    <property type="entry name" value="BABAM1"/>
</dbReference>
<dbReference type="Gene3D" id="3.40.50.410">
    <property type="entry name" value="von Willebrand factor, type A domain"/>
    <property type="match status" value="1"/>
</dbReference>
<evidence type="ECO:0000256" key="11">
    <source>
        <dbReference type="ARBA" id="ARBA00023204"/>
    </source>
</evidence>
<keyword evidence="5" id="KW-0963">Cytoplasm</keyword>
<sequence length="313" mass="35536">MEGEQNEHDDGDATQDQVDNEERLLIDIDGEERVSGDGEEDKGEGNKLPNAQPIVTGDSGSVSSESSENERSRPPQVNCPEYIILCLDLSPETKSMSFQCKSVPDRSIFQLVQRSAGIFVKTKSKMNPLHQFSIMVLDDKASWYKHFTSDVEVICSTLNRLSPEDTISSQSEFDMCDLFEAIKENISLPEVEDILLPPPCVFRLILVYGRSLCMPKLSPEGKQILSSLLVSPYFFLDVLYVHELPSELNLCKEVYDYFCDMDEEEEGYILEVSRSTTRLFDHMAALLAHPLQRPKQRDTFYKLTPREETESVV</sequence>
<evidence type="ECO:0000256" key="10">
    <source>
        <dbReference type="ARBA" id="ARBA00022853"/>
    </source>
</evidence>
<evidence type="ECO:0000313" key="18">
    <source>
        <dbReference type="Proteomes" id="UP001159427"/>
    </source>
</evidence>
<proteinExistence type="inferred from homology"/>
<evidence type="ECO:0000256" key="6">
    <source>
        <dbReference type="ARBA" id="ARBA00022618"/>
    </source>
</evidence>
<reference evidence="17 18" key="1">
    <citation type="submission" date="2022-05" db="EMBL/GenBank/DDBJ databases">
        <authorList>
            <consortium name="Genoscope - CEA"/>
            <person name="William W."/>
        </authorList>
    </citation>
    <scope>NUCLEOTIDE SEQUENCE [LARGE SCALE GENOMIC DNA]</scope>
</reference>
<comment type="subcellular location">
    <subcellularLocation>
        <location evidence="2">Cytoplasm</location>
    </subcellularLocation>
    <subcellularLocation>
        <location evidence="1">Nucleus</location>
    </subcellularLocation>
</comment>
<gene>
    <name evidence="17" type="ORF">PEVE_00001361</name>
</gene>
<name>A0ABN8Q3M0_9CNID</name>
<keyword evidence="13" id="KW-0131">Cell cycle</keyword>
<comment type="similarity">
    <text evidence="3">Belongs to the BABAM1 family.</text>
</comment>
<evidence type="ECO:0000256" key="7">
    <source>
        <dbReference type="ARBA" id="ARBA00022763"/>
    </source>
</evidence>
<dbReference type="EMBL" id="CALNXI010001074">
    <property type="protein sequence ID" value="CAH3154292.1"/>
    <property type="molecule type" value="Genomic_DNA"/>
</dbReference>
<evidence type="ECO:0000256" key="14">
    <source>
        <dbReference type="ARBA" id="ARBA00030984"/>
    </source>
</evidence>
<evidence type="ECO:0000256" key="2">
    <source>
        <dbReference type="ARBA" id="ARBA00004496"/>
    </source>
</evidence>
<comment type="caution">
    <text evidence="17">The sequence shown here is derived from an EMBL/GenBank/DDBJ whole genome shotgun (WGS) entry which is preliminary data.</text>
</comment>
<evidence type="ECO:0000256" key="12">
    <source>
        <dbReference type="ARBA" id="ARBA00023242"/>
    </source>
</evidence>
<evidence type="ECO:0000256" key="9">
    <source>
        <dbReference type="ARBA" id="ARBA00022786"/>
    </source>
</evidence>
<organism evidence="17 18">
    <name type="scientific">Porites evermanni</name>
    <dbReference type="NCBI Taxonomy" id="104178"/>
    <lineage>
        <taxon>Eukaryota</taxon>
        <taxon>Metazoa</taxon>
        <taxon>Cnidaria</taxon>
        <taxon>Anthozoa</taxon>
        <taxon>Hexacorallia</taxon>
        <taxon>Scleractinia</taxon>
        <taxon>Fungiina</taxon>
        <taxon>Poritidae</taxon>
        <taxon>Porites</taxon>
    </lineage>
</organism>